<comment type="caution">
    <text evidence="3">The sequence shown here is derived from an EMBL/GenBank/DDBJ whole genome shotgun (WGS) entry which is preliminary data.</text>
</comment>
<dbReference type="EMBL" id="CAMXCT030006662">
    <property type="protein sequence ID" value="CAL4805207.1"/>
    <property type="molecule type" value="Genomic_DNA"/>
</dbReference>
<name>A0A9P1GN38_9DINO</name>
<keyword evidence="1" id="KW-1133">Transmembrane helix</keyword>
<evidence type="ECO:0000313" key="5">
    <source>
        <dbReference type="Proteomes" id="UP001152797"/>
    </source>
</evidence>
<dbReference type="OrthoDB" id="409646at2759"/>
<dbReference type="SUPFAM" id="SSF50156">
    <property type="entry name" value="PDZ domain-like"/>
    <property type="match status" value="1"/>
</dbReference>
<reference evidence="3" key="1">
    <citation type="submission" date="2022-10" db="EMBL/GenBank/DDBJ databases">
        <authorList>
            <person name="Chen Y."/>
            <person name="Dougan E. K."/>
            <person name="Chan C."/>
            <person name="Rhodes N."/>
            <person name="Thang M."/>
        </authorList>
    </citation>
    <scope>NUCLEOTIDE SEQUENCE</scope>
</reference>
<feature type="signal peptide" evidence="2">
    <location>
        <begin position="1"/>
        <end position="15"/>
    </location>
</feature>
<feature type="chain" id="PRO_5043272973" evidence="2">
    <location>
        <begin position="16"/>
        <end position="792"/>
    </location>
</feature>
<dbReference type="AlphaFoldDB" id="A0A9P1GN38"/>
<proteinExistence type="predicted"/>
<dbReference type="Proteomes" id="UP001152797">
    <property type="component" value="Unassembled WGS sequence"/>
</dbReference>
<evidence type="ECO:0000313" key="4">
    <source>
        <dbReference type="EMBL" id="CAL4805207.1"/>
    </source>
</evidence>
<evidence type="ECO:0000313" key="3">
    <source>
        <dbReference type="EMBL" id="CAI4017895.1"/>
    </source>
</evidence>
<evidence type="ECO:0000256" key="2">
    <source>
        <dbReference type="SAM" id="SignalP"/>
    </source>
</evidence>
<keyword evidence="1" id="KW-0812">Transmembrane</keyword>
<protein>
    <submittedName>
        <fullName evidence="4">PDZ domain-containing protein</fullName>
    </submittedName>
</protein>
<accession>A0A9P1GN38</accession>
<sequence>MMLWCSLLGPLLAFGQQTPAPVEFDEGRMSDQTKDDFAALFDENFMQKMVDCQQLAGDTCDVTGMAEYMVQVGQRMQNLVNNCKTDCTHPPQVCKDFWLAFEANPSALRNGCAQTGNWPGVCTVFYRELQTRVADETWELGVMCSMIDAGLNLERMPTCNTLALMTTVNRPTLVDGGCAFATQEECVTNLCDMYSQFAWRMRPRNLIPQAFKVPFDYTYILSGCENVAALDLYSNRAECPKRLDVISFCDCLCPAMSDIQPYDSIQCPVVIDSYLLFGRLGISNWTLDPACDSELCDAFAARRLHPSCAETKLPGPMECLGMQISQVLPENSPCPWKNHSGELNMMECLNGHRCNIATEGWACCENHRGRGKCPLQFPVMCDTLCSGITEYCCREEGACTPRGCPVILEREIFYKEETTTSTSTTEAGRTGALEEQGFAIRLPQGSWVWLLVLVPLAGGIVWFCYIRYKDRKPTVDSDDGEDASIMGMKLDKFGFFKSYKAENKERDDIKPHVCIVMSDLPDSRPLGLELMELRVIRVHPWGAKHGWQVGDIIVDIAGHPVKTFEELWDRIQVERNRPPVRFTAERWNVAPTVEEKKAAESLDDQVAAKTMKQRVAEDRENRSKSRIASKNIQEEMAKQAAQPRSLGPNAIPGMMQGYDDDEYEDDEDYSYYSEDDSRVMTAQRVNFPTGRFKSRFTAVFEVIEIFKDEETSQHRPGTPNVVIEQKPEKKVKVVVQEEAVDTSKPTDDEKTRVFPVDFERRTFHRDKVVFTKDAWGRSVVKVMNPTQRKPDL</sequence>
<evidence type="ECO:0000256" key="1">
    <source>
        <dbReference type="SAM" id="Phobius"/>
    </source>
</evidence>
<gene>
    <name evidence="3" type="ORF">C1SCF055_LOCUS42505</name>
</gene>
<keyword evidence="5" id="KW-1185">Reference proteome</keyword>
<dbReference type="EMBL" id="CAMXCT010006662">
    <property type="protein sequence ID" value="CAI4017895.1"/>
    <property type="molecule type" value="Genomic_DNA"/>
</dbReference>
<organism evidence="3">
    <name type="scientific">Cladocopium goreaui</name>
    <dbReference type="NCBI Taxonomy" id="2562237"/>
    <lineage>
        <taxon>Eukaryota</taxon>
        <taxon>Sar</taxon>
        <taxon>Alveolata</taxon>
        <taxon>Dinophyceae</taxon>
        <taxon>Suessiales</taxon>
        <taxon>Symbiodiniaceae</taxon>
        <taxon>Cladocopium</taxon>
    </lineage>
</organism>
<reference evidence="4 5" key="2">
    <citation type="submission" date="2024-05" db="EMBL/GenBank/DDBJ databases">
        <authorList>
            <person name="Chen Y."/>
            <person name="Shah S."/>
            <person name="Dougan E. K."/>
            <person name="Thang M."/>
            <person name="Chan C."/>
        </authorList>
    </citation>
    <scope>NUCLEOTIDE SEQUENCE [LARGE SCALE GENOMIC DNA]</scope>
</reference>
<keyword evidence="2" id="KW-0732">Signal</keyword>
<keyword evidence="1" id="KW-0472">Membrane</keyword>
<dbReference type="InterPro" id="IPR036034">
    <property type="entry name" value="PDZ_sf"/>
</dbReference>
<feature type="transmembrane region" description="Helical" evidence="1">
    <location>
        <begin position="447"/>
        <end position="466"/>
    </location>
</feature>
<dbReference type="EMBL" id="CAMXCT020006662">
    <property type="protein sequence ID" value="CAL1171270.1"/>
    <property type="molecule type" value="Genomic_DNA"/>
</dbReference>